<evidence type="ECO:0000313" key="3">
    <source>
        <dbReference type="Proteomes" id="UP001066276"/>
    </source>
</evidence>
<evidence type="ECO:0000313" key="2">
    <source>
        <dbReference type="EMBL" id="KAJ1170644.1"/>
    </source>
</evidence>
<protein>
    <submittedName>
        <fullName evidence="2">Uncharacterized protein</fullName>
    </submittedName>
</protein>
<dbReference type="AlphaFoldDB" id="A0AAV7T2C6"/>
<gene>
    <name evidence="2" type="ORF">NDU88_002517</name>
</gene>
<comment type="caution">
    <text evidence="2">The sequence shown here is derived from an EMBL/GenBank/DDBJ whole genome shotgun (WGS) entry which is preliminary data.</text>
</comment>
<dbReference type="EMBL" id="JANPWB010000007">
    <property type="protein sequence ID" value="KAJ1170644.1"/>
    <property type="molecule type" value="Genomic_DNA"/>
</dbReference>
<evidence type="ECO:0000256" key="1">
    <source>
        <dbReference type="SAM" id="Coils"/>
    </source>
</evidence>
<keyword evidence="3" id="KW-1185">Reference proteome</keyword>
<accession>A0AAV7T2C6</accession>
<dbReference type="Proteomes" id="UP001066276">
    <property type="component" value="Chromosome 4_1"/>
</dbReference>
<reference evidence="2" key="1">
    <citation type="journal article" date="2022" name="bioRxiv">
        <title>Sequencing and chromosome-scale assembly of the giantPleurodeles waltlgenome.</title>
        <authorList>
            <person name="Brown T."/>
            <person name="Elewa A."/>
            <person name="Iarovenko S."/>
            <person name="Subramanian E."/>
            <person name="Araus A.J."/>
            <person name="Petzold A."/>
            <person name="Susuki M."/>
            <person name="Suzuki K.-i.T."/>
            <person name="Hayashi T."/>
            <person name="Toyoda A."/>
            <person name="Oliveira C."/>
            <person name="Osipova E."/>
            <person name="Leigh N.D."/>
            <person name="Simon A."/>
            <person name="Yun M.H."/>
        </authorList>
    </citation>
    <scope>NUCLEOTIDE SEQUENCE</scope>
    <source>
        <strain evidence="2">20211129_DDA</strain>
        <tissue evidence="2">Liver</tissue>
    </source>
</reference>
<name>A0AAV7T2C6_PLEWA</name>
<feature type="coiled-coil region" evidence="1">
    <location>
        <begin position="51"/>
        <end position="85"/>
    </location>
</feature>
<organism evidence="2 3">
    <name type="scientific">Pleurodeles waltl</name>
    <name type="common">Iberian ribbed newt</name>
    <dbReference type="NCBI Taxonomy" id="8319"/>
    <lineage>
        <taxon>Eukaryota</taxon>
        <taxon>Metazoa</taxon>
        <taxon>Chordata</taxon>
        <taxon>Craniata</taxon>
        <taxon>Vertebrata</taxon>
        <taxon>Euteleostomi</taxon>
        <taxon>Amphibia</taxon>
        <taxon>Batrachia</taxon>
        <taxon>Caudata</taxon>
        <taxon>Salamandroidea</taxon>
        <taxon>Salamandridae</taxon>
        <taxon>Pleurodelinae</taxon>
        <taxon>Pleurodeles</taxon>
    </lineage>
</organism>
<keyword evidence="1" id="KW-0175">Coiled coil</keyword>
<proteinExistence type="predicted"/>
<sequence length="182" mass="20760">MQCGLPPPTAEDQKGPVTRSFMETLFSSLRDDIQTVKTDLSAGLKDMWRNLEELSDKVSAMEDHKAECEEEAEWLHQEALRLEEQHIELQAHAEVKQCENQRGSLHVPREHVGALFRHILRSSGDEDIQLDRVHRVGPARPDNSPPTDILTCVHDFQLKETTRPEKPICCNLEDTPLCCTRT</sequence>